<reference evidence="4 5" key="1">
    <citation type="journal article" date="2021" name="BMC Genomics">
        <title>Datura genome reveals duplications of psychoactive alkaloid biosynthetic genes and high mutation rate following tissue culture.</title>
        <authorList>
            <person name="Rajewski A."/>
            <person name="Carter-House D."/>
            <person name="Stajich J."/>
            <person name="Litt A."/>
        </authorList>
    </citation>
    <scope>NUCLEOTIDE SEQUENCE [LARGE SCALE GENOMIC DNA]</scope>
    <source>
        <strain evidence="4">AR-01</strain>
    </source>
</reference>
<dbReference type="SUPFAM" id="SSF54236">
    <property type="entry name" value="Ubiquitin-like"/>
    <property type="match status" value="1"/>
</dbReference>
<evidence type="ECO:0000256" key="1">
    <source>
        <dbReference type="ARBA" id="ARBA00022499"/>
    </source>
</evidence>
<comment type="caution">
    <text evidence="4">The sequence shown here is derived from an EMBL/GenBank/DDBJ whole genome shotgun (WGS) entry which is preliminary data.</text>
</comment>
<evidence type="ECO:0000259" key="3">
    <source>
        <dbReference type="PROSITE" id="PS50053"/>
    </source>
</evidence>
<keyword evidence="5" id="KW-1185">Reference proteome</keyword>
<dbReference type="InterPro" id="IPR050158">
    <property type="entry name" value="Ubiquitin_ubiquitin-like"/>
</dbReference>
<dbReference type="Gene3D" id="3.10.20.90">
    <property type="entry name" value="Phosphatidylinositol 3-kinase Catalytic Subunit, Chain A, domain 1"/>
    <property type="match status" value="2"/>
</dbReference>
<gene>
    <name evidence="4" type="ORF">HAX54_010101</name>
</gene>
<name>A0ABS8TH63_DATST</name>
<evidence type="ECO:0000256" key="2">
    <source>
        <dbReference type="ARBA" id="ARBA00022843"/>
    </source>
</evidence>
<dbReference type="CDD" id="cd17039">
    <property type="entry name" value="Ubl_ubiquitin_like"/>
    <property type="match status" value="1"/>
</dbReference>
<dbReference type="Proteomes" id="UP000823775">
    <property type="component" value="Unassembled WGS sequence"/>
</dbReference>
<dbReference type="Pfam" id="PF00240">
    <property type="entry name" value="ubiquitin"/>
    <property type="match status" value="1"/>
</dbReference>
<dbReference type="PROSITE" id="PS50053">
    <property type="entry name" value="UBIQUITIN_2"/>
    <property type="match status" value="1"/>
</dbReference>
<keyword evidence="1" id="KW-1017">Isopeptide bond</keyword>
<dbReference type="PANTHER" id="PTHR10666">
    <property type="entry name" value="UBIQUITIN"/>
    <property type="match status" value="1"/>
</dbReference>
<evidence type="ECO:0000313" key="5">
    <source>
        <dbReference type="Proteomes" id="UP000823775"/>
    </source>
</evidence>
<organism evidence="4 5">
    <name type="scientific">Datura stramonium</name>
    <name type="common">Jimsonweed</name>
    <name type="synonym">Common thornapple</name>
    <dbReference type="NCBI Taxonomy" id="4076"/>
    <lineage>
        <taxon>Eukaryota</taxon>
        <taxon>Viridiplantae</taxon>
        <taxon>Streptophyta</taxon>
        <taxon>Embryophyta</taxon>
        <taxon>Tracheophyta</taxon>
        <taxon>Spermatophyta</taxon>
        <taxon>Magnoliopsida</taxon>
        <taxon>eudicotyledons</taxon>
        <taxon>Gunneridae</taxon>
        <taxon>Pentapetalae</taxon>
        <taxon>asterids</taxon>
        <taxon>lamiids</taxon>
        <taxon>Solanales</taxon>
        <taxon>Solanaceae</taxon>
        <taxon>Solanoideae</taxon>
        <taxon>Datureae</taxon>
        <taxon>Datura</taxon>
    </lineage>
</organism>
<protein>
    <recommendedName>
        <fullName evidence="3">Ubiquitin-like domain-containing protein</fullName>
    </recommendedName>
</protein>
<dbReference type="EMBL" id="JACEIK010001550">
    <property type="protein sequence ID" value="MCD7470331.1"/>
    <property type="molecule type" value="Genomic_DNA"/>
</dbReference>
<accession>A0ABS8TH63</accession>
<feature type="domain" description="Ubiquitin-like" evidence="3">
    <location>
        <begin position="65"/>
        <end position="112"/>
    </location>
</feature>
<dbReference type="InterPro" id="IPR029071">
    <property type="entry name" value="Ubiquitin-like_domsf"/>
</dbReference>
<keyword evidence="2" id="KW-0832">Ubl conjugation</keyword>
<evidence type="ECO:0000313" key="4">
    <source>
        <dbReference type="EMBL" id="MCD7470331.1"/>
    </source>
</evidence>
<sequence>MWIIIQDDTYRDMNNWKSLSKFFLPSTLDVAKEGDRSESKHFFLMVEPDDIIAVVKAYIQEEKEISFEKQTLLNEDGFKLTVESDDTIADVKATIQEKGGIRFYKQRLFYGG</sequence>
<proteinExistence type="predicted"/>
<dbReference type="InterPro" id="IPR000626">
    <property type="entry name" value="Ubiquitin-like_dom"/>
</dbReference>